<dbReference type="InterPro" id="IPR050624">
    <property type="entry name" value="HTH-type_Tx_Regulator"/>
</dbReference>
<reference evidence="4 5" key="1">
    <citation type="submission" date="2016-10" db="EMBL/GenBank/DDBJ databases">
        <title>Paenibacillus species isolates.</title>
        <authorList>
            <person name="Beno S.M."/>
        </authorList>
    </citation>
    <scope>NUCLEOTIDE SEQUENCE [LARGE SCALE GENOMIC DNA]</scope>
    <source>
        <strain evidence="4 5">FSL H7-0604</strain>
    </source>
</reference>
<dbReference type="Gene3D" id="1.10.357.10">
    <property type="entry name" value="Tetracycline Repressor, domain 2"/>
    <property type="match status" value="1"/>
</dbReference>
<evidence type="ECO:0000313" key="5">
    <source>
        <dbReference type="Proteomes" id="UP000187465"/>
    </source>
</evidence>
<dbReference type="SUPFAM" id="SSF46689">
    <property type="entry name" value="Homeodomain-like"/>
    <property type="match status" value="1"/>
</dbReference>
<dbReference type="AlphaFoldDB" id="A0A1R0XDR4"/>
<feature type="DNA-binding region" description="H-T-H motif" evidence="2">
    <location>
        <begin position="34"/>
        <end position="53"/>
    </location>
</feature>
<evidence type="ECO:0000259" key="3">
    <source>
        <dbReference type="PROSITE" id="PS50977"/>
    </source>
</evidence>
<protein>
    <submittedName>
        <fullName evidence="4">TetR family transcriptional regulator</fullName>
    </submittedName>
</protein>
<accession>A0A1R0XDR4</accession>
<dbReference type="InterPro" id="IPR009057">
    <property type="entry name" value="Homeodomain-like_sf"/>
</dbReference>
<dbReference type="InterPro" id="IPR036271">
    <property type="entry name" value="Tet_transcr_reg_TetR-rel_C_sf"/>
</dbReference>
<dbReference type="Proteomes" id="UP000187465">
    <property type="component" value="Unassembled WGS sequence"/>
</dbReference>
<dbReference type="PRINTS" id="PR00455">
    <property type="entry name" value="HTHTETR"/>
</dbReference>
<dbReference type="Pfam" id="PF00440">
    <property type="entry name" value="TetR_N"/>
    <property type="match status" value="1"/>
</dbReference>
<proteinExistence type="predicted"/>
<keyword evidence="1 2" id="KW-0238">DNA-binding</keyword>
<evidence type="ECO:0000256" key="1">
    <source>
        <dbReference type="ARBA" id="ARBA00023125"/>
    </source>
</evidence>
<sequence length="204" mass="23810">MPKKFSEIEKAHIQQKLFASARDLFSRYGFKKTSVEDLTKGAGIAAGTFYGFYQSKEELFFELLEVEENHIRVVLLENAAERPLNKESFKLFLLESFKLMSENPIIHQILLTEQFEALIRKLPLERLERNYNQDQDMLYPFIQKWQTAGLLKKSSPELIVSMIRSLVLLSLHRREIGETVYEDTLKMLISTIAEGLFSEEEKIQ</sequence>
<dbReference type="PANTHER" id="PTHR43479:SF11">
    <property type="entry name" value="ACREF_ENVCD OPERON REPRESSOR-RELATED"/>
    <property type="match status" value="1"/>
</dbReference>
<evidence type="ECO:0000256" key="2">
    <source>
        <dbReference type="PROSITE-ProRule" id="PRU00335"/>
    </source>
</evidence>
<dbReference type="SUPFAM" id="SSF48498">
    <property type="entry name" value="Tetracyclin repressor-like, C-terminal domain"/>
    <property type="match status" value="1"/>
</dbReference>
<feature type="domain" description="HTH tetR-type" evidence="3">
    <location>
        <begin position="11"/>
        <end position="71"/>
    </location>
</feature>
<dbReference type="RefSeq" id="WP_036689571.1">
    <property type="nucleotide sequence ID" value="NZ_MKQP01000014.1"/>
</dbReference>
<dbReference type="InterPro" id="IPR001647">
    <property type="entry name" value="HTH_TetR"/>
</dbReference>
<dbReference type="EMBL" id="MKQP01000014">
    <property type="protein sequence ID" value="OMD33187.1"/>
    <property type="molecule type" value="Genomic_DNA"/>
</dbReference>
<gene>
    <name evidence="4" type="ORF">BJP51_12555</name>
</gene>
<dbReference type="PROSITE" id="PS50977">
    <property type="entry name" value="HTH_TETR_2"/>
    <property type="match status" value="1"/>
</dbReference>
<dbReference type="GO" id="GO:0003677">
    <property type="term" value="F:DNA binding"/>
    <property type="evidence" value="ECO:0007669"/>
    <property type="project" value="UniProtKB-UniRule"/>
</dbReference>
<evidence type="ECO:0000313" key="4">
    <source>
        <dbReference type="EMBL" id="OMD33187.1"/>
    </source>
</evidence>
<comment type="caution">
    <text evidence="4">The sequence shown here is derived from an EMBL/GenBank/DDBJ whole genome shotgun (WGS) entry which is preliminary data.</text>
</comment>
<dbReference type="PANTHER" id="PTHR43479">
    <property type="entry name" value="ACREF/ENVCD OPERON REPRESSOR-RELATED"/>
    <property type="match status" value="1"/>
</dbReference>
<organism evidence="4 5">
    <name type="scientific">Paenibacillus odorifer</name>
    <dbReference type="NCBI Taxonomy" id="189426"/>
    <lineage>
        <taxon>Bacteria</taxon>
        <taxon>Bacillati</taxon>
        <taxon>Bacillota</taxon>
        <taxon>Bacilli</taxon>
        <taxon>Bacillales</taxon>
        <taxon>Paenibacillaceae</taxon>
        <taxon>Paenibacillus</taxon>
    </lineage>
</organism>
<name>A0A1R0XDR4_9BACL</name>